<keyword evidence="7" id="KW-0413">Isomerase</keyword>
<dbReference type="InterPro" id="IPR014016">
    <property type="entry name" value="UvrD-like_ATP-bd"/>
</dbReference>
<dbReference type="PROSITE" id="PS51217">
    <property type="entry name" value="UVRD_HELICASE_CTER"/>
    <property type="match status" value="1"/>
</dbReference>
<reference evidence="15 16" key="1">
    <citation type="submission" date="2016-10" db="EMBL/GenBank/DDBJ databases">
        <authorList>
            <person name="de Groot N.N."/>
        </authorList>
    </citation>
    <scope>NUCLEOTIDE SEQUENCE [LARGE SCALE GENOMIC DNA]</scope>
    <source>
        <strain evidence="15 16">CGMCC 1.3801</strain>
    </source>
</reference>
<keyword evidence="3 12" id="KW-0378">Hydrolase</keyword>
<evidence type="ECO:0000256" key="5">
    <source>
        <dbReference type="ARBA" id="ARBA00022840"/>
    </source>
</evidence>
<dbReference type="Proteomes" id="UP000182124">
    <property type="component" value="Unassembled WGS sequence"/>
</dbReference>
<dbReference type="Gene3D" id="1.10.10.160">
    <property type="match status" value="1"/>
</dbReference>
<name>A0A1G4W813_9FLAO</name>
<dbReference type="InterPro" id="IPR014017">
    <property type="entry name" value="DNA_helicase_UvrD-like_C"/>
</dbReference>
<evidence type="ECO:0000256" key="1">
    <source>
        <dbReference type="ARBA" id="ARBA00009922"/>
    </source>
</evidence>
<evidence type="ECO:0000256" key="6">
    <source>
        <dbReference type="ARBA" id="ARBA00023125"/>
    </source>
</evidence>
<evidence type="ECO:0000256" key="4">
    <source>
        <dbReference type="ARBA" id="ARBA00022806"/>
    </source>
</evidence>
<evidence type="ECO:0000256" key="12">
    <source>
        <dbReference type="PROSITE-ProRule" id="PRU00560"/>
    </source>
</evidence>
<dbReference type="Pfam" id="PF00580">
    <property type="entry name" value="UvrD-helicase"/>
    <property type="match status" value="1"/>
</dbReference>
<evidence type="ECO:0000256" key="3">
    <source>
        <dbReference type="ARBA" id="ARBA00022801"/>
    </source>
</evidence>
<dbReference type="PROSITE" id="PS51198">
    <property type="entry name" value="UVRD_HELICASE_ATP_BIND"/>
    <property type="match status" value="1"/>
</dbReference>
<dbReference type="InterPro" id="IPR013986">
    <property type="entry name" value="DExx_box_DNA_helicase_dom_sf"/>
</dbReference>
<evidence type="ECO:0000256" key="10">
    <source>
        <dbReference type="ARBA" id="ARBA00034923"/>
    </source>
</evidence>
<dbReference type="CDD" id="cd18807">
    <property type="entry name" value="SF1_C_UvrD"/>
    <property type="match status" value="1"/>
</dbReference>
<keyword evidence="2 12" id="KW-0547">Nucleotide-binding</keyword>
<evidence type="ECO:0000256" key="11">
    <source>
        <dbReference type="ARBA" id="ARBA00048988"/>
    </source>
</evidence>
<dbReference type="InterPro" id="IPR000212">
    <property type="entry name" value="DNA_helicase_UvrD/REP"/>
</dbReference>
<dbReference type="InterPro" id="IPR027417">
    <property type="entry name" value="P-loop_NTPase"/>
</dbReference>
<evidence type="ECO:0000256" key="2">
    <source>
        <dbReference type="ARBA" id="ARBA00022741"/>
    </source>
</evidence>
<dbReference type="GO" id="GO:0016887">
    <property type="term" value="F:ATP hydrolysis activity"/>
    <property type="evidence" value="ECO:0007669"/>
    <property type="project" value="RHEA"/>
</dbReference>
<organism evidence="15 16">
    <name type="scientific">Flavobacterium saliperosum</name>
    <dbReference type="NCBI Taxonomy" id="329186"/>
    <lineage>
        <taxon>Bacteria</taxon>
        <taxon>Pseudomonadati</taxon>
        <taxon>Bacteroidota</taxon>
        <taxon>Flavobacteriia</taxon>
        <taxon>Flavobacteriales</taxon>
        <taxon>Flavobacteriaceae</taxon>
        <taxon>Flavobacterium</taxon>
    </lineage>
</organism>
<comment type="catalytic activity">
    <reaction evidence="11">
        <text>ATP + H2O = ADP + phosphate + H(+)</text>
        <dbReference type="Rhea" id="RHEA:13065"/>
        <dbReference type="ChEBI" id="CHEBI:15377"/>
        <dbReference type="ChEBI" id="CHEBI:15378"/>
        <dbReference type="ChEBI" id="CHEBI:30616"/>
        <dbReference type="ChEBI" id="CHEBI:43474"/>
        <dbReference type="ChEBI" id="CHEBI:456216"/>
        <dbReference type="EC" id="5.6.2.4"/>
    </reaction>
</comment>
<proteinExistence type="inferred from homology"/>
<dbReference type="EMBL" id="FMTY01000009">
    <property type="protein sequence ID" value="SCX18290.1"/>
    <property type="molecule type" value="Genomic_DNA"/>
</dbReference>
<dbReference type="STRING" id="329186.SAMN02927925_02662"/>
<dbReference type="GO" id="GO:0003677">
    <property type="term" value="F:DNA binding"/>
    <property type="evidence" value="ECO:0007669"/>
    <property type="project" value="UniProtKB-KW"/>
</dbReference>
<dbReference type="PANTHER" id="PTHR11070">
    <property type="entry name" value="UVRD / RECB / PCRA DNA HELICASE FAMILY MEMBER"/>
    <property type="match status" value="1"/>
</dbReference>
<keyword evidence="6" id="KW-0238">DNA-binding</keyword>
<dbReference type="eggNOG" id="COG0210">
    <property type="taxonomic scope" value="Bacteria"/>
</dbReference>
<dbReference type="GO" id="GO:0000725">
    <property type="term" value="P:recombinational repair"/>
    <property type="evidence" value="ECO:0007669"/>
    <property type="project" value="TreeGrafter"/>
</dbReference>
<evidence type="ECO:0000259" key="14">
    <source>
        <dbReference type="PROSITE" id="PS51217"/>
    </source>
</evidence>
<accession>A0A1G4W813</accession>
<feature type="binding site" evidence="12">
    <location>
        <begin position="35"/>
        <end position="42"/>
    </location>
    <ligand>
        <name>ATP</name>
        <dbReference type="ChEBI" id="CHEBI:30616"/>
    </ligand>
</feature>
<comment type="similarity">
    <text evidence="1">Belongs to the helicase family. UvrD subfamily.</text>
</comment>
<dbReference type="GO" id="GO:0005524">
    <property type="term" value="F:ATP binding"/>
    <property type="evidence" value="ECO:0007669"/>
    <property type="project" value="UniProtKB-UniRule"/>
</dbReference>
<dbReference type="Pfam" id="PF13361">
    <property type="entry name" value="UvrD_C"/>
    <property type="match status" value="1"/>
</dbReference>
<dbReference type="GO" id="GO:0005829">
    <property type="term" value="C:cytosol"/>
    <property type="evidence" value="ECO:0007669"/>
    <property type="project" value="TreeGrafter"/>
</dbReference>
<comment type="catalytic activity">
    <reaction evidence="8">
        <text>Couples ATP hydrolysis with the unwinding of duplex DNA by translocating in the 3'-5' direction.</text>
        <dbReference type="EC" id="5.6.2.4"/>
    </reaction>
</comment>
<dbReference type="Pfam" id="PF21196">
    <property type="entry name" value="PcrA_UvrD_tudor"/>
    <property type="match status" value="1"/>
</dbReference>
<evidence type="ECO:0000313" key="16">
    <source>
        <dbReference type="Proteomes" id="UP000182124"/>
    </source>
</evidence>
<evidence type="ECO:0000313" key="15">
    <source>
        <dbReference type="EMBL" id="SCX18290.1"/>
    </source>
</evidence>
<dbReference type="Gene3D" id="1.10.486.10">
    <property type="entry name" value="PCRA, domain 4"/>
    <property type="match status" value="1"/>
</dbReference>
<feature type="domain" description="UvrD-like helicase C-terminal" evidence="14">
    <location>
        <begin position="299"/>
        <end position="580"/>
    </location>
</feature>
<evidence type="ECO:0000259" key="13">
    <source>
        <dbReference type="PROSITE" id="PS51198"/>
    </source>
</evidence>
<dbReference type="GO" id="GO:0033202">
    <property type="term" value="C:DNA helicase complex"/>
    <property type="evidence" value="ECO:0007669"/>
    <property type="project" value="TreeGrafter"/>
</dbReference>
<dbReference type="CDD" id="cd17932">
    <property type="entry name" value="DEXQc_UvrD"/>
    <property type="match status" value="1"/>
</dbReference>
<evidence type="ECO:0000256" key="9">
    <source>
        <dbReference type="ARBA" id="ARBA00034808"/>
    </source>
</evidence>
<protein>
    <recommendedName>
        <fullName evidence="9">DNA 3'-5' helicase</fullName>
        <ecNumber evidence="9">5.6.2.4</ecNumber>
    </recommendedName>
    <alternativeName>
        <fullName evidence="10">DNA 3'-5' helicase II</fullName>
    </alternativeName>
</protein>
<dbReference type="Gene3D" id="3.40.50.300">
    <property type="entry name" value="P-loop containing nucleotide triphosphate hydrolases"/>
    <property type="match status" value="2"/>
</dbReference>
<dbReference type="AlphaFoldDB" id="A0A1G4W813"/>
<sequence>MRLSDSNKMQQIINQLNEAQRAPVLQKDGPMIVIAGAGSGKTRVLTVRIANLIHLGVDAFNILSLTFTNKAAREMKKRITDIVGAEAKNLWMGTFHSVFAKILRIEADKLGYPSNFTIYDAQDSVRLIGQIIKEMQLDKDIYKPKQVFSRISSYKNSLITVKAYFNNPELMEADAMSKKPRMGEIYQNYVERCFKSGAMDFDDLLLKTNELLNRFPDVLAKYQDRFRYILVDEYQDTNHSQYLIVRALSDRFQNICVVGDDAQSIYAFRGANINNILNFQKDYEGVQTYRLEQNYRSTKNIVEAANTIIDKNKVKLDKIVWTANDFGPKIKIHRSLTDGEEGRFVAATIFEEKMQKQMMNGQFAILYRTNAQSRAMEDALRKRDIPYRIYGGLSFYQRKEIKDVLCYLRLVINPKDEEALVRVINYPARGIGNSTIEKLTVAANHYKRSIFEVMEHIDKIDLKLNSGTKNKLQDFVMMIKSFQIINENQDALYLTDHVTKKTGLIQELKKDGTPEGIARIENIEVLMGGIKDFIEGQKEVDGARGALSEFLEDVALATDLDNDTGDDDRVALMTIHLAKGLEFPTVFIVGMEEDLFPSAMSMNTRSELEEERRLFYVALTRAEHQAYLTYAQSRYRWGKLVDSEPSRFIEEIDSQYLEYLTPVETNYRYKPMINTDIFGDVDKSKLRLSKPVTRTPPKYITDNEPKPNLNIRKLKPVSGSAPSASPNLFDNKLAVGNVVMHERFGKGQVLNLEGVGADKKAEIKFEVGGIKKLLLRFAKLDVIG</sequence>
<feature type="domain" description="UvrD-like helicase ATP-binding" evidence="13">
    <location>
        <begin position="14"/>
        <end position="298"/>
    </location>
</feature>
<gene>
    <name evidence="15" type="ORF">SAMN02927925_02662</name>
</gene>
<evidence type="ECO:0000256" key="8">
    <source>
        <dbReference type="ARBA" id="ARBA00034617"/>
    </source>
</evidence>
<dbReference type="SUPFAM" id="SSF52540">
    <property type="entry name" value="P-loop containing nucleoside triphosphate hydrolases"/>
    <property type="match status" value="1"/>
</dbReference>
<dbReference type="PANTHER" id="PTHR11070:SF2">
    <property type="entry name" value="ATP-DEPENDENT DNA HELICASE SRS2"/>
    <property type="match status" value="1"/>
</dbReference>
<keyword evidence="5 12" id="KW-0067">ATP-binding</keyword>
<dbReference type="GO" id="GO:0043138">
    <property type="term" value="F:3'-5' DNA helicase activity"/>
    <property type="evidence" value="ECO:0007669"/>
    <property type="project" value="UniProtKB-EC"/>
</dbReference>
<dbReference type="EC" id="5.6.2.4" evidence="9"/>
<evidence type="ECO:0000256" key="7">
    <source>
        <dbReference type="ARBA" id="ARBA00023235"/>
    </source>
</evidence>
<dbReference type="FunFam" id="1.10.486.10:FF:000003">
    <property type="entry name" value="ATP-dependent DNA helicase"/>
    <property type="match status" value="1"/>
</dbReference>
<keyword evidence="4 12" id="KW-0347">Helicase</keyword>